<dbReference type="EMBL" id="KM462861">
    <property type="protein sequence ID" value="AIT93399.1"/>
    <property type="molecule type" value="Genomic_DNA"/>
</dbReference>
<reference evidence="7" key="1">
    <citation type="journal article" date="2014" name="BMC Evol. Biol.">
        <title>Chloroplast phylogenomic analysis resolves deep-level relationships within the green algal class Trebouxiophyceae.</title>
        <authorList>
            <person name="Lemieux C."/>
            <person name="Otis C."/>
            <person name="Turmel M."/>
        </authorList>
    </citation>
    <scope>NUCLEOTIDE SEQUENCE</scope>
</reference>
<keyword evidence="2" id="KW-0547">Nucleotide-binding</keyword>
<dbReference type="Gene3D" id="3.40.50.300">
    <property type="entry name" value="P-loop containing nucleotide triphosphate hydrolases"/>
    <property type="match status" value="1"/>
</dbReference>
<keyword evidence="7" id="KW-0150">Chloroplast</keyword>
<dbReference type="InterPro" id="IPR027417">
    <property type="entry name" value="P-loop_NTPase"/>
</dbReference>
<dbReference type="SUPFAM" id="SSF52540">
    <property type="entry name" value="P-loop containing nucleoside triphosphate hydrolases"/>
    <property type="match status" value="1"/>
</dbReference>
<dbReference type="FunFam" id="3.40.50.300:FF:000425">
    <property type="entry name" value="Probable ABC transporter, ATP-binding subunit"/>
    <property type="match status" value="1"/>
</dbReference>
<dbReference type="InterPro" id="IPR050093">
    <property type="entry name" value="ABC_SmlMolc_Importer"/>
</dbReference>
<sequence>MSILIEDLSKNFGNFKALDHVNLEIKMGSLVALVGPSGSGKSTLLRIIAGLDRPNSGRVWLSGKNATFLSIQEREIGFVFQNYALFKHLTVYQNIAFGLDIRKISSFTISNRVKQLLQLIQLEKFADRYPTQLSGGQRQRVALARALAIEPKVLLLDEPFGALDVKVRKELRNWLRQLHEQVSVTTVFVTHDHQEAMEVANEIVVFQNGRVEQIGNPQDVYDNPTKNFIINNPSISLKFPRYSLPALKR</sequence>
<name>A0A097KJL3_MYRIS</name>
<protein>
    <submittedName>
        <fullName evidence="7">Probable transport protein</fullName>
    </submittedName>
</protein>
<dbReference type="GO" id="GO:0016887">
    <property type="term" value="F:ATP hydrolysis activity"/>
    <property type="evidence" value="ECO:0007669"/>
    <property type="project" value="InterPro"/>
</dbReference>
<dbReference type="AlphaFoldDB" id="A0A097KJL3"/>
<feature type="domain" description="ABC transporter" evidence="6">
    <location>
        <begin position="3"/>
        <end position="233"/>
    </location>
</feature>
<dbReference type="RefSeq" id="YP_009104843.1">
    <property type="nucleotide sequence ID" value="NC_025525.1"/>
</dbReference>
<dbReference type="InterPro" id="IPR017871">
    <property type="entry name" value="ABC_transporter-like_CS"/>
</dbReference>
<evidence type="ECO:0000256" key="3">
    <source>
        <dbReference type="ARBA" id="ARBA00022840"/>
    </source>
</evidence>
<keyword evidence="3" id="KW-0067">ATP-binding</keyword>
<proteinExistence type="predicted"/>
<dbReference type="PANTHER" id="PTHR42781:SF4">
    <property type="entry name" value="SPERMIDINE_PUTRESCINE IMPORT ATP-BINDING PROTEIN POTA"/>
    <property type="match status" value="1"/>
</dbReference>
<dbReference type="GO" id="GO:0005524">
    <property type="term" value="F:ATP binding"/>
    <property type="evidence" value="ECO:0007669"/>
    <property type="project" value="UniProtKB-KW"/>
</dbReference>
<gene>
    <name evidence="7" type="primary">cysA</name>
</gene>
<evidence type="ECO:0000259" key="6">
    <source>
        <dbReference type="PROSITE" id="PS50893"/>
    </source>
</evidence>
<evidence type="ECO:0000256" key="5">
    <source>
        <dbReference type="ARBA" id="ARBA00023032"/>
    </source>
</evidence>
<dbReference type="InterPro" id="IPR003593">
    <property type="entry name" value="AAA+_ATPase"/>
</dbReference>
<dbReference type="NCBIfam" id="TIGR00968">
    <property type="entry name" value="3a0106s01"/>
    <property type="match status" value="1"/>
</dbReference>
<keyword evidence="4" id="KW-1278">Translocase</keyword>
<dbReference type="PROSITE" id="PS00211">
    <property type="entry name" value="ABC_TRANSPORTER_1"/>
    <property type="match status" value="1"/>
</dbReference>
<keyword evidence="7" id="KW-0934">Plastid</keyword>
<dbReference type="GO" id="GO:0043190">
    <property type="term" value="C:ATP-binding cassette (ABC) transporter complex"/>
    <property type="evidence" value="ECO:0007669"/>
    <property type="project" value="InterPro"/>
</dbReference>
<dbReference type="PANTHER" id="PTHR42781">
    <property type="entry name" value="SPERMIDINE/PUTRESCINE IMPORT ATP-BINDING PROTEIN POTA"/>
    <property type="match status" value="1"/>
</dbReference>
<dbReference type="InterPro" id="IPR005666">
    <property type="entry name" value="Sulph_transpt1"/>
</dbReference>
<evidence type="ECO:0000256" key="1">
    <source>
        <dbReference type="ARBA" id="ARBA00022448"/>
    </source>
</evidence>
<accession>A0A097KJL3</accession>
<keyword evidence="1" id="KW-0813">Transport</keyword>
<evidence type="ECO:0000256" key="4">
    <source>
        <dbReference type="ARBA" id="ARBA00022967"/>
    </source>
</evidence>
<dbReference type="GeneID" id="22158416"/>
<dbReference type="SMART" id="SM00382">
    <property type="entry name" value="AAA"/>
    <property type="match status" value="1"/>
</dbReference>
<organism evidence="7">
    <name type="scientific">Myrmecia israelensis</name>
    <name type="common">Green coccoid free-living microalga</name>
    <name type="synonym">Friedmannia israelensis</name>
    <dbReference type="NCBI Taxonomy" id="3171"/>
    <lineage>
        <taxon>Eukaryota</taxon>
        <taxon>Viridiplantae</taxon>
        <taxon>Chlorophyta</taxon>
        <taxon>core chlorophytes</taxon>
        <taxon>Trebouxiophyceae</taxon>
        <taxon>Trebouxiales</taxon>
        <taxon>Trebouxiaceae</taxon>
        <taxon>Myrmecia</taxon>
    </lineage>
</organism>
<keyword evidence="5" id="KW-0764">Sulfate transport</keyword>
<dbReference type="GO" id="GO:0015419">
    <property type="term" value="F:ABC-type sulfate transporter activity"/>
    <property type="evidence" value="ECO:0007669"/>
    <property type="project" value="InterPro"/>
</dbReference>
<dbReference type="Pfam" id="PF00005">
    <property type="entry name" value="ABC_tran"/>
    <property type="match status" value="1"/>
</dbReference>
<evidence type="ECO:0000256" key="2">
    <source>
        <dbReference type="ARBA" id="ARBA00022741"/>
    </source>
</evidence>
<geneLocation type="chloroplast" evidence="7"/>
<dbReference type="InterPro" id="IPR003439">
    <property type="entry name" value="ABC_transporter-like_ATP-bd"/>
</dbReference>
<evidence type="ECO:0000313" key="7">
    <source>
        <dbReference type="EMBL" id="AIT93399.1"/>
    </source>
</evidence>
<dbReference type="PROSITE" id="PS50893">
    <property type="entry name" value="ABC_TRANSPORTER_2"/>
    <property type="match status" value="1"/>
</dbReference>